<feature type="transmembrane region" description="Helical" evidence="2">
    <location>
        <begin position="29"/>
        <end position="46"/>
    </location>
</feature>
<sequence>MGNALETLCGQAFGAGQIHMLGIYTQRSMVILFFSTFLLLPIYNFATPVLKLLGQEHEIAVLAGKFELSQLNSTDEVNILYVVGRDGRMFISITFAGKSPWELARRFEDHYILIKFVVDYVYSDRLVVFWLSGRTLMGPFYYRAAPHSAIGSGQNGDLTSMAPLSGNLGVICR</sequence>
<dbReference type="InterPro" id="IPR002528">
    <property type="entry name" value="MATE_fam"/>
</dbReference>
<accession>A0AAE1R1R5</accession>
<dbReference type="GO" id="GO:0042910">
    <property type="term" value="F:xenobiotic transmembrane transporter activity"/>
    <property type="evidence" value="ECO:0007669"/>
    <property type="project" value="InterPro"/>
</dbReference>
<organism evidence="3 4">
    <name type="scientific">Anisodus tanguticus</name>
    <dbReference type="NCBI Taxonomy" id="243964"/>
    <lineage>
        <taxon>Eukaryota</taxon>
        <taxon>Viridiplantae</taxon>
        <taxon>Streptophyta</taxon>
        <taxon>Embryophyta</taxon>
        <taxon>Tracheophyta</taxon>
        <taxon>Spermatophyta</taxon>
        <taxon>Magnoliopsida</taxon>
        <taxon>eudicotyledons</taxon>
        <taxon>Gunneridae</taxon>
        <taxon>Pentapetalae</taxon>
        <taxon>asterids</taxon>
        <taxon>lamiids</taxon>
        <taxon>Solanales</taxon>
        <taxon>Solanaceae</taxon>
        <taxon>Solanoideae</taxon>
        <taxon>Hyoscyameae</taxon>
        <taxon>Anisodus</taxon>
    </lineage>
</organism>
<dbReference type="GO" id="GO:0015297">
    <property type="term" value="F:antiporter activity"/>
    <property type="evidence" value="ECO:0007669"/>
    <property type="project" value="InterPro"/>
</dbReference>
<proteinExistence type="inferred from homology"/>
<dbReference type="Pfam" id="PF01554">
    <property type="entry name" value="MatE"/>
    <property type="match status" value="1"/>
</dbReference>
<keyword evidence="2" id="KW-1133">Transmembrane helix</keyword>
<dbReference type="AlphaFoldDB" id="A0AAE1R1R5"/>
<dbReference type="EMBL" id="JAVYJV010000020">
    <property type="protein sequence ID" value="KAK4343308.1"/>
    <property type="molecule type" value="Genomic_DNA"/>
</dbReference>
<dbReference type="GO" id="GO:0016020">
    <property type="term" value="C:membrane"/>
    <property type="evidence" value="ECO:0007669"/>
    <property type="project" value="InterPro"/>
</dbReference>
<evidence type="ECO:0000256" key="2">
    <source>
        <dbReference type="SAM" id="Phobius"/>
    </source>
</evidence>
<keyword evidence="2" id="KW-0472">Membrane</keyword>
<gene>
    <name evidence="3" type="ORF">RND71_036402</name>
</gene>
<dbReference type="PANTHER" id="PTHR11206">
    <property type="entry name" value="MULTIDRUG RESISTANCE PROTEIN"/>
    <property type="match status" value="1"/>
</dbReference>
<protein>
    <submittedName>
        <fullName evidence="3">Uncharacterized protein</fullName>
    </submittedName>
</protein>
<keyword evidence="2" id="KW-0812">Transmembrane</keyword>
<evidence type="ECO:0000313" key="3">
    <source>
        <dbReference type="EMBL" id="KAK4343308.1"/>
    </source>
</evidence>
<keyword evidence="4" id="KW-1185">Reference proteome</keyword>
<dbReference type="Proteomes" id="UP001291623">
    <property type="component" value="Unassembled WGS sequence"/>
</dbReference>
<reference evidence="3" key="1">
    <citation type="submission" date="2023-12" db="EMBL/GenBank/DDBJ databases">
        <title>Genome assembly of Anisodus tanguticus.</title>
        <authorList>
            <person name="Wang Y.-J."/>
        </authorList>
    </citation>
    <scope>NUCLEOTIDE SEQUENCE</scope>
    <source>
        <strain evidence="3">KB-2021</strain>
        <tissue evidence="3">Leaf</tissue>
    </source>
</reference>
<comment type="similarity">
    <text evidence="1">Belongs to the multi antimicrobial extrusion (MATE) (TC 2.A.66.1) family.</text>
</comment>
<name>A0AAE1R1R5_9SOLA</name>
<evidence type="ECO:0000256" key="1">
    <source>
        <dbReference type="ARBA" id="ARBA00010199"/>
    </source>
</evidence>
<comment type="caution">
    <text evidence="3">The sequence shown here is derived from an EMBL/GenBank/DDBJ whole genome shotgun (WGS) entry which is preliminary data.</text>
</comment>
<evidence type="ECO:0000313" key="4">
    <source>
        <dbReference type="Proteomes" id="UP001291623"/>
    </source>
</evidence>